<evidence type="ECO:0000313" key="2">
    <source>
        <dbReference type="EMBL" id="KAK1742335.1"/>
    </source>
</evidence>
<accession>A0AAD9DE26</accession>
<gene>
    <name evidence="2" type="ORF">QTG54_006900</name>
</gene>
<reference evidence="2" key="1">
    <citation type="submission" date="2023-06" db="EMBL/GenBank/DDBJ databases">
        <title>Survivors Of The Sea: Transcriptome response of Skeletonema marinoi to long-term dormancy.</title>
        <authorList>
            <person name="Pinder M.I.M."/>
            <person name="Kourtchenko O."/>
            <person name="Robertson E.K."/>
            <person name="Larsson T."/>
            <person name="Maumus F."/>
            <person name="Osuna-Cruz C.M."/>
            <person name="Vancaester E."/>
            <person name="Stenow R."/>
            <person name="Vandepoele K."/>
            <person name="Ploug H."/>
            <person name="Bruchert V."/>
            <person name="Godhe A."/>
            <person name="Topel M."/>
        </authorList>
    </citation>
    <scope>NUCLEOTIDE SEQUENCE</scope>
    <source>
        <strain evidence="2">R05AC</strain>
    </source>
</reference>
<proteinExistence type="predicted"/>
<evidence type="ECO:0000256" key="1">
    <source>
        <dbReference type="SAM" id="MobiDB-lite"/>
    </source>
</evidence>
<keyword evidence="3" id="KW-1185">Reference proteome</keyword>
<sequence length="150" mass="16418">MTSSNDRTKIAITVPTKKHDGGSDSESAASSATASKPRVDAFAKYSSNLIRMKELLLLGDDDDDLDYLASLNEALRHASIGDHAARNRNNHAGDASKRRKGNNSQPVKQQGFLERKTRVSFELHPSLLLHDLIDLNASAYIPDDEDESEG</sequence>
<feature type="compositionally biased region" description="Low complexity" evidence="1">
    <location>
        <begin position="24"/>
        <end position="35"/>
    </location>
</feature>
<dbReference type="AlphaFoldDB" id="A0AAD9DE26"/>
<dbReference type="EMBL" id="JATAAI010000011">
    <property type="protein sequence ID" value="KAK1742335.1"/>
    <property type="molecule type" value="Genomic_DNA"/>
</dbReference>
<feature type="region of interest" description="Disordered" evidence="1">
    <location>
        <begin position="1"/>
        <end position="37"/>
    </location>
</feature>
<protein>
    <submittedName>
        <fullName evidence="2">Uncharacterized protein</fullName>
    </submittedName>
</protein>
<name>A0AAD9DE26_9STRA</name>
<organism evidence="2 3">
    <name type="scientific">Skeletonema marinoi</name>
    <dbReference type="NCBI Taxonomy" id="267567"/>
    <lineage>
        <taxon>Eukaryota</taxon>
        <taxon>Sar</taxon>
        <taxon>Stramenopiles</taxon>
        <taxon>Ochrophyta</taxon>
        <taxon>Bacillariophyta</taxon>
        <taxon>Coscinodiscophyceae</taxon>
        <taxon>Thalassiosirophycidae</taxon>
        <taxon>Thalassiosirales</taxon>
        <taxon>Skeletonemataceae</taxon>
        <taxon>Skeletonema</taxon>
        <taxon>Skeletonema marinoi-dohrnii complex</taxon>
    </lineage>
</organism>
<evidence type="ECO:0000313" key="3">
    <source>
        <dbReference type="Proteomes" id="UP001224775"/>
    </source>
</evidence>
<dbReference type="Proteomes" id="UP001224775">
    <property type="component" value="Unassembled WGS sequence"/>
</dbReference>
<comment type="caution">
    <text evidence="2">The sequence shown here is derived from an EMBL/GenBank/DDBJ whole genome shotgun (WGS) entry which is preliminary data.</text>
</comment>
<feature type="region of interest" description="Disordered" evidence="1">
    <location>
        <begin position="78"/>
        <end position="112"/>
    </location>
</feature>